<evidence type="ECO:0000259" key="2">
    <source>
        <dbReference type="Pfam" id="PF09820"/>
    </source>
</evidence>
<organism evidence="3">
    <name type="scientific">Homalodisca liturata</name>
    <dbReference type="NCBI Taxonomy" id="320908"/>
    <lineage>
        <taxon>Eukaryota</taxon>
        <taxon>Metazoa</taxon>
        <taxon>Ecdysozoa</taxon>
        <taxon>Arthropoda</taxon>
        <taxon>Hexapoda</taxon>
        <taxon>Insecta</taxon>
        <taxon>Pterygota</taxon>
        <taxon>Neoptera</taxon>
        <taxon>Paraneoptera</taxon>
        <taxon>Hemiptera</taxon>
        <taxon>Auchenorrhyncha</taxon>
        <taxon>Membracoidea</taxon>
        <taxon>Cicadellidae</taxon>
        <taxon>Cicadellinae</taxon>
        <taxon>Proconiini</taxon>
        <taxon>Homalodisca</taxon>
    </lineage>
</organism>
<gene>
    <name evidence="3" type="ORF">g.25255</name>
</gene>
<evidence type="ECO:0000256" key="1">
    <source>
        <dbReference type="SAM" id="SignalP"/>
    </source>
</evidence>
<accession>A0A1B6IIZ6</accession>
<feature type="chain" id="PRO_5008585098" description="AAA-ATPase-like domain-containing protein" evidence="1">
    <location>
        <begin position="25"/>
        <end position="636"/>
    </location>
</feature>
<dbReference type="InterPro" id="IPR018631">
    <property type="entry name" value="AAA-ATPase-like_dom"/>
</dbReference>
<reference evidence="3" key="1">
    <citation type="submission" date="2015-11" db="EMBL/GenBank/DDBJ databases">
        <title>De novo transcriptome assembly of four potential Pierce s Disease insect vectors from Arizona vineyards.</title>
        <authorList>
            <person name="Tassone E.E."/>
        </authorList>
    </citation>
    <scope>NUCLEOTIDE SEQUENCE</scope>
</reference>
<sequence>TMEFLKQKLSIHIATLFFATTCSCAVPRKKNATLAWDPDTEDFKTLIWNGVFVDKTFMINETLNCEEKVLQITRPRKWGKTLNLDMLRRFLEIELDKNGDPLPEDKRVNTALFKGGKLKLGRRSKTVGPLKISRWDEEVMSHLGKHPVIHLSLKDVKGRNYVQFEEKLKNIVAQLFLNYPFFKKYMEDGNDVLDVGEKIRLAKFITGKFEDEDFICCFEFLSMLLYKRFNSDVCIFIDDYDYPIINAFLEFGDKNREFDSIVMMLRVLFENAFKENQYLYKGIITGTLNFFVVASGISEYHYVGFNTVMDLPFSSHYGFTQKDIGELIGRTNILLNPFHVRRLYGGVHVFGEEIYIPLSIMKCMWWKGQYDYYLAKSYPTDFTRMLDRAFLMEGMQEHFQLLIEGKEVVRSSLSESVYLRSVSGDFFSVFVHAGYLYQIPPERPTDKPIWRVKIPNMEIRAIFATGVGKWAAQELKLSEIEYEMFVNLLVSSQVDKFSEELEQLLTLNNCSIGTKEKYYHSLVAGIISSLGVKYLVESIKDHGRFKGGNILIPFQRYGNTCIIIEYTICNVEGKLLESVNDSFQSLINAPRSFSFKLEKFDHIEKILYLAMGFCGPKVLVKHRIENVKDNLDLATV</sequence>
<dbReference type="EMBL" id="GECU01020804">
    <property type="protein sequence ID" value="JAS86902.1"/>
    <property type="molecule type" value="Transcribed_RNA"/>
</dbReference>
<proteinExistence type="predicted"/>
<dbReference type="AlphaFoldDB" id="A0A1B6IIZ6"/>
<keyword evidence="1" id="KW-0732">Signal</keyword>
<feature type="domain" description="AAA-ATPase-like" evidence="2">
    <location>
        <begin position="137"/>
        <end position="291"/>
    </location>
</feature>
<evidence type="ECO:0000313" key="3">
    <source>
        <dbReference type="EMBL" id="JAS86902.1"/>
    </source>
</evidence>
<feature type="signal peptide" evidence="1">
    <location>
        <begin position="1"/>
        <end position="24"/>
    </location>
</feature>
<feature type="non-terminal residue" evidence="3">
    <location>
        <position position="1"/>
    </location>
</feature>
<dbReference type="PANTHER" id="PTHR34825">
    <property type="entry name" value="CONSERVED PROTEIN, WITH A WEAK D-GALACTARATE DEHYDRATASE/ALTRONATE HYDROLASE DOMAIN"/>
    <property type="match status" value="1"/>
</dbReference>
<name>A0A1B6IIZ6_9HEMI</name>
<protein>
    <recommendedName>
        <fullName evidence="2">AAA-ATPase-like domain-containing protein</fullName>
    </recommendedName>
</protein>
<dbReference type="PANTHER" id="PTHR34825:SF1">
    <property type="entry name" value="AAA-ATPASE-LIKE DOMAIN-CONTAINING PROTEIN"/>
    <property type="match status" value="1"/>
</dbReference>
<dbReference type="Pfam" id="PF09820">
    <property type="entry name" value="AAA-ATPase_like"/>
    <property type="match status" value="2"/>
</dbReference>
<feature type="domain" description="AAA-ATPase-like" evidence="2">
    <location>
        <begin position="41"/>
        <end position="98"/>
    </location>
</feature>